<comment type="similarity">
    <text evidence="4 18">Belongs to the sterol desaturase family. SCS7 subfamily.</text>
</comment>
<feature type="transmembrane region" description="Helical" evidence="20">
    <location>
        <begin position="174"/>
        <end position="195"/>
    </location>
</feature>
<feature type="binding site" evidence="19">
    <location>
        <position position="222"/>
    </location>
    <ligand>
        <name>Zn(2+)</name>
        <dbReference type="ChEBI" id="CHEBI:29105"/>
        <label>1</label>
    </ligand>
</feature>
<dbReference type="GO" id="GO:0005789">
    <property type="term" value="C:endoplasmic reticulum membrane"/>
    <property type="evidence" value="ECO:0007669"/>
    <property type="project" value="UniProtKB-SubCell"/>
</dbReference>
<keyword evidence="14 18" id="KW-0408">Iron</keyword>
<name>A0A0L7RGV0_9HYME</name>
<organism evidence="22 23">
    <name type="scientific">Habropoda laboriosa</name>
    <dbReference type="NCBI Taxonomy" id="597456"/>
    <lineage>
        <taxon>Eukaryota</taxon>
        <taxon>Metazoa</taxon>
        <taxon>Ecdysozoa</taxon>
        <taxon>Arthropoda</taxon>
        <taxon>Hexapoda</taxon>
        <taxon>Insecta</taxon>
        <taxon>Pterygota</taxon>
        <taxon>Neoptera</taxon>
        <taxon>Endopterygota</taxon>
        <taxon>Hymenoptera</taxon>
        <taxon>Apocrita</taxon>
        <taxon>Aculeata</taxon>
        <taxon>Apoidea</taxon>
        <taxon>Anthophila</taxon>
        <taxon>Apidae</taxon>
        <taxon>Habropoda</taxon>
    </lineage>
</organism>
<dbReference type="PANTHER" id="PTHR12863:SF1">
    <property type="entry name" value="FATTY ACID 2-HYDROXYLASE"/>
    <property type="match status" value="1"/>
</dbReference>
<evidence type="ECO:0000256" key="2">
    <source>
        <dbReference type="ARBA" id="ARBA00004991"/>
    </source>
</evidence>
<dbReference type="GO" id="GO:0080132">
    <property type="term" value="F:fatty acid 2-hydroxylase activity"/>
    <property type="evidence" value="ECO:0007669"/>
    <property type="project" value="InterPro"/>
</dbReference>
<protein>
    <recommendedName>
        <fullName evidence="18">Fatty acid 2-hydroxylase</fullName>
        <ecNumber evidence="18">1.-.-.-</ecNumber>
    </recommendedName>
</protein>
<evidence type="ECO:0000256" key="17">
    <source>
        <dbReference type="ARBA" id="ARBA00023160"/>
    </source>
</evidence>
<dbReference type="GO" id="GO:0006633">
    <property type="term" value="P:fatty acid biosynthetic process"/>
    <property type="evidence" value="ECO:0007669"/>
    <property type="project" value="UniProtKB-KW"/>
</dbReference>
<feature type="binding site" evidence="19">
    <location>
        <position position="301"/>
    </location>
    <ligand>
        <name>Zn(2+)</name>
        <dbReference type="ChEBI" id="CHEBI:29105"/>
        <label>1</label>
    </ligand>
</feature>
<keyword evidence="6" id="KW-0349">Heme</keyword>
<comment type="pathway">
    <text evidence="2">Sphingolipid metabolism.</text>
</comment>
<keyword evidence="7 20" id="KW-0812">Transmembrane</keyword>
<dbReference type="InterPro" id="IPR014430">
    <property type="entry name" value="Scs7"/>
</dbReference>
<evidence type="ECO:0000256" key="13">
    <source>
        <dbReference type="ARBA" id="ARBA00023002"/>
    </source>
</evidence>
<dbReference type="OrthoDB" id="2204368at2759"/>
<feature type="transmembrane region" description="Helical" evidence="20">
    <location>
        <begin position="143"/>
        <end position="162"/>
    </location>
</feature>
<reference evidence="22 23" key="1">
    <citation type="submission" date="2015-07" db="EMBL/GenBank/DDBJ databases">
        <title>The genome of Habropoda laboriosa.</title>
        <authorList>
            <person name="Pan H."/>
            <person name="Kapheim K."/>
        </authorList>
    </citation>
    <scope>NUCLEOTIDE SEQUENCE [LARGE SCALE GENOMIC DNA]</scope>
    <source>
        <strain evidence="22">0110345459</strain>
    </source>
</reference>
<feature type="binding site" evidence="19">
    <location>
        <position position="196"/>
    </location>
    <ligand>
        <name>Zn(2+)</name>
        <dbReference type="ChEBI" id="CHEBI:29105"/>
        <label>1</label>
    </ligand>
</feature>
<dbReference type="STRING" id="597456.A0A0L7RGV0"/>
<keyword evidence="10 18" id="KW-0276">Fatty acid metabolism</keyword>
<feature type="binding site" evidence="19">
    <location>
        <position position="302"/>
    </location>
    <ligand>
        <name>Zn(2+)</name>
        <dbReference type="ChEBI" id="CHEBI:29105"/>
        <label>1</label>
    </ligand>
</feature>
<evidence type="ECO:0000259" key="21">
    <source>
        <dbReference type="PROSITE" id="PS50255"/>
    </source>
</evidence>
<keyword evidence="17 18" id="KW-0275">Fatty acid biosynthesis</keyword>
<dbReference type="Pfam" id="PF04116">
    <property type="entry name" value="FA_hydroxylase"/>
    <property type="match status" value="1"/>
</dbReference>
<evidence type="ECO:0000313" key="23">
    <source>
        <dbReference type="Proteomes" id="UP000053825"/>
    </source>
</evidence>
<dbReference type="PROSITE" id="PS50255">
    <property type="entry name" value="CYTOCHROME_B5_2"/>
    <property type="match status" value="1"/>
</dbReference>
<feature type="transmembrane region" description="Helical" evidence="20">
    <location>
        <begin position="257"/>
        <end position="276"/>
    </location>
</feature>
<evidence type="ECO:0000256" key="1">
    <source>
        <dbReference type="ARBA" id="ARBA00004477"/>
    </source>
</evidence>
<keyword evidence="8 18" id="KW-0479">Metal-binding</keyword>
<evidence type="ECO:0000256" key="6">
    <source>
        <dbReference type="ARBA" id="ARBA00022617"/>
    </source>
</evidence>
<keyword evidence="15 18" id="KW-0443">Lipid metabolism</keyword>
<feature type="binding site" evidence="19">
    <location>
        <position position="277"/>
    </location>
    <ligand>
        <name>Zn(2+)</name>
        <dbReference type="ChEBI" id="CHEBI:29105"/>
        <label>1</label>
    </ligand>
</feature>
<dbReference type="AlphaFoldDB" id="A0A0L7RGV0"/>
<feature type="binding site" evidence="19">
    <location>
        <position position="298"/>
    </location>
    <ligand>
        <name>Zn(2+)</name>
        <dbReference type="ChEBI" id="CHEBI:29105"/>
        <label>1</label>
    </ligand>
</feature>
<keyword evidence="23" id="KW-1185">Reference proteome</keyword>
<dbReference type="InterPro" id="IPR036400">
    <property type="entry name" value="Cyt_B5-like_heme/steroid_sf"/>
</dbReference>
<comment type="pathway">
    <text evidence="3">Lipid metabolism.</text>
</comment>
<evidence type="ECO:0000256" key="8">
    <source>
        <dbReference type="ARBA" id="ARBA00022723"/>
    </source>
</evidence>
<proteinExistence type="inferred from homology"/>
<dbReference type="SUPFAM" id="SSF55856">
    <property type="entry name" value="Cytochrome b5-like heme/steroid binding domain"/>
    <property type="match status" value="1"/>
</dbReference>
<dbReference type="EMBL" id="KQ414596">
    <property type="protein sequence ID" value="KOC70085.1"/>
    <property type="molecule type" value="Genomic_DNA"/>
</dbReference>
<keyword evidence="16 18" id="KW-0472">Membrane</keyword>
<keyword evidence="12 20" id="KW-1133">Transmembrane helix</keyword>
<dbReference type="InterPro" id="IPR001199">
    <property type="entry name" value="Cyt_B5-like_heme/steroid-bd"/>
</dbReference>
<dbReference type="Gene3D" id="3.10.120.10">
    <property type="entry name" value="Cytochrome b5-like heme/steroid binding domain"/>
    <property type="match status" value="1"/>
</dbReference>
<evidence type="ECO:0000256" key="10">
    <source>
        <dbReference type="ARBA" id="ARBA00022832"/>
    </source>
</evidence>
<feature type="binding site" evidence="19">
    <location>
        <position position="281"/>
    </location>
    <ligand>
        <name>Zn(2+)</name>
        <dbReference type="ChEBI" id="CHEBI:29105"/>
        <label>1</label>
    </ligand>
</feature>
<dbReference type="InterPro" id="IPR006694">
    <property type="entry name" value="Fatty_acid_hydroxylase"/>
</dbReference>
<evidence type="ECO:0000256" key="16">
    <source>
        <dbReference type="ARBA" id="ARBA00023136"/>
    </source>
</evidence>
<dbReference type="InterPro" id="IPR018506">
    <property type="entry name" value="Cyt_B5_heme-BS"/>
</dbReference>
<dbReference type="EC" id="1.-.-.-" evidence="18"/>
<evidence type="ECO:0000256" key="14">
    <source>
        <dbReference type="ARBA" id="ARBA00023004"/>
    </source>
</evidence>
<evidence type="ECO:0000256" key="19">
    <source>
        <dbReference type="PIRSR" id="PIRSR005149-1"/>
    </source>
</evidence>
<evidence type="ECO:0000256" key="9">
    <source>
        <dbReference type="ARBA" id="ARBA00022824"/>
    </source>
</evidence>
<evidence type="ECO:0000256" key="4">
    <source>
        <dbReference type="ARBA" id="ARBA00005747"/>
    </source>
</evidence>
<comment type="subcellular location">
    <subcellularLocation>
        <location evidence="1">Endoplasmic reticulum membrane</location>
        <topology evidence="1">Multi-pass membrane protein</topology>
    </subcellularLocation>
</comment>
<evidence type="ECO:0000256" key="5">
    <source>
        <dbReference type="ARBA" id="ARBA00022516"/>
    </source>
</evidence>
<evidence type="ECO:0000313" key="22">
    <source>
        <dbReference type="EMBL" id="KOC70085.1"/>
    </source>
</evidence>
<keyword evidence="13 18" id="KW-0560">Oxidoreductase</keyword>
<feature type="domain" description="Cytochrome b5 heme-binding" evidence="21">
    <location>
        <begin position="13"/>
        <end position="89"/>
    </location>
</feature>
<evidence type="ECO:0000256" key="18">
    <source>
        <dbReference type="PIRNR" id="PIRNR005149"/>
    </source>
</evidence>
<dbReference type="Pfam" id="PF00173">
    <property type="entry name" value="Cyt-b5"/>
    <property type="match status" value="1"/>
</dbReference>
<feature type="transmembrane region" description="Helical" evidence="20">
    <location>
        <begin position="232"/>
        <end position="251"/>
    </location>
</feature>
<keyword evidence="5 18" id="KW-0444">Lipid biosynthesis</keyword>
<evidence type="ECO:0000256" key="3">
    <source>
        <dbReference type="ARBA" id="ARBA00005189"/>
    </source>
</evidence>
<dbReference type="Proteomes" id="UP000053825">
    <property type="component" value="Unassembled WGS sequence"/>
</dbReference>
<comment type="cofactor">
    <cofactor evidence="18 19">
        <name>Zn(2+)</name>
        <dbReference type="ChEBI" id="CHEBI:29105"/>
    </cofactor>
    <text evidence="18 19">Binds 2 Zn(2+) ions per subunit that likely form a catalytic dimetal center.</text>
</comment>
<evidence type="ECO:0000256" key="20">
    <source>
        <dbReference type="SAM" id="Phobius"/>
    </source>
</evidence>
<feature type="binding site" evidence="19">
    <location>
        <position position="201"/>
    </location>
    <ligand>
        <name>Zn(2+)</name>
        <dbReference type="ChEBI" id="CHEBI:29105"/>
        <label>1</label>
    </ligand>
</feature>
<dbReference type="PIRSF" id="PIRSF005149">
    <property type="entry name" value="IPC-B_HD"/>
    <property type="match status" value="1"/>
</dbReference>
<sequence length="336" mass="39651">MASAADFAYDVCKKRLQNNEESTEDKKNQFLIRYREQLYDIKGFLRYHPGGKKTLGHFKNRSLDKVFDDNPHSKAAFHLLEDFILNNQEKYQEYEDLIDWNAPILRQVGSLSNRYWEWMNLPVNRPIRLFESNILEKLSITPWYLVPIVWIPLCIYFLYSGWLCVTDSYNGNTLFEVLISYILGILIWSILEYVLHRKLFHFKPPATSKLLISIHFILHGVHHKAPFDDRRLVFPPVPGLLIATLILYIYQALFSQTMFNFIGAGTITGYISYDLIHYYLHHGAPKDGTFLYLLKRNHNYHHFLHHELGFGISSKLWDYVFGTSISLRQLTKPIEW</sequence>
<dbReference type="PROSITE" id="PS00191">
    <property type="entry name" value="CYTOCHROME_B5_1"/>
    <property type="match status" value="1"/>
</dbReference>
<comment type="function">
    <text evidence="18">Catalyzes stereospecific hydroxylation of free fatty acids at the C-2 position to produce (R)-2-hydroxy fatty acids, which are building blocks of sphingolipids and glycosphingolipids common in neural tissue and epidermis. Plays an essential role in the synthesis of galactosphingolipids of the myelin sheath. Responsible for the synthesis of sphingolipids and glycosphingolipids involved in the formation of epidermal lamellar bodies critical for skin permeability barrier. Participates in the synthesis of glycosphingolipids and a fraction of type II wax diesters in sebaceous gland, specifically regulating hair follicle homeostasis. Involved in the synthesis of sphingolipids of plasma membrane rafts, controlling lipid raft mobility and trafficking of raft-associated proteins.</text>
</comment>
<feature type="binding site" evidence="19">
    <location>
        <position position="223"/>
    </location>
    <ligand>
        <name>Zn(2+)</name>
        <dbReference type="ChEBI" id="CHEBI:29105"/>
        <label>1</label>
    </ligand>
</feature>
<gene>
    <name evidence="22" type="ORF">WH47_08346</name>
</gene>
<keyword evidence="9 18" id="KW-0256">Endoplasmic reticulum</keyword>
<keyword evidence="11 19" id="KW-0862">Zinc</keyword>
<feature type="binding site" evidence="19">
    <location>
        <position position="219"/>
    </location>
    <ligand>
        <name>Zn(2+)</name>
        <dbReference type="ChEBI" id="CHEBI:29105"/>
        <label>1</label>
    </ligand>
</feature>
<evidence type="ECO:0000256" key="12">
    <source>
        <dbReference type="ARBA" id="ARBA00022989"/>
    </source>
</evidence>
<dbReference type="GO" id="GO:0005506">
    <property type="term" value="F:iron ion binding"/>
    <property type="evidence" value="ECO:0007669"/>
    <property type="project" value="UniProtKB-UniRule"/>
</dbReference>
<evidence type="ECO:0000256" key="7">
    <source>
        <dbReference type="ARBA" id="ARBA00022692"/>
    </source>
</evidence>
<dbReference type="GO" id="GO:0020037">
    <property type="term" value="F:heme binding"/>
    <property type="evidence" value="ECO:0007669"/>
    <property type="project" value="InterPro"/>
</dbReference>
<accession>A0A0L7RGV0</accession>
<evidence type="ECO:0000256" key="11">
    <source>
        <dbReference type="ARBA" id="ARBA00022833"/>
    </source>
</evidence>
<evidence type="ECO:0000256" key="15">
    <source>
        <dbReference type="ARBA" id="ARBA00023098"/>
    </source>
</evidence>
<dbReference type="PANTHER" id="PTHR12863">
    <property type="entry name" value="FATTY ACID HYDROXYLASE"/>
    <property type="match status" value="1"/>
</dbReference>